<dbReference type="InterPro" id="IPR010710">
    <property type="entry name" value="DUF1289"/>
</dbReference>
<protein>
    <recommendedName>
        <fullName evidence="3">DUF1289 domain-containing protein</fullName>
    </recommendedName>
</protein>
<keyword evidence="2" id="KW-1185">Reference proteome</keyword>
<dbReference type="PANTHER" id="PTHR35175">
    <property type="entry name" value="DUF1289 DOMAIN-CONTAINING PROTEIN"/>
    <property type="match status" value="1"/>
</dbReference>
<name>A0ABQ0A7T0_9GAMM</name>
<evidence type="ECO:0000313" key="2">
    <source>
        <dbReference type="Proteomes" id="UP001465153"/>
    </source>
</evidence>
<reference evidence="1 2" key="1">
    <citation type="submission" date="2024-04" db="EMBL/GenBank/DDBJ databases">
        <title>Draft genome sequence of Sessilibacter corallicola NBRC 116591.</title>
        <authorList>
            <person name="Miyakawa T."/>
            <person name="Kusuya Y."/>
            <person name="Miura T."/>
        </authorList>
    </citation>
    <scope>NUCLEOTIDE SEQUENCE [LARGE SCALE GENOMIC DNA]</scope>
    <source>
        <strain evidence="1 2">KU-00831-HH</strain>
    </source>
</reference>
<dbReference type="RefSeq" id="WP_353302307.1">
    <property type="nucleotide sequence ID" value="NZ_BAABWN010000004.1"/>
</dbReference>
<dbReference type="Pfam" id="PF06945">
    <property type="entry name" value="DUF1289"/>
    <property type="match status" value="1"/>
</dbReference>
<accession>A0ABQ0A7T0</accession>
<sequence>MTFKTLKSSKSQVTGHVEATPAEAMVKSPCVSVCVLNDEDICVGCYRTGEEISKWGRLDNDGKRAVLGECHSRARKMNPFL</sequence>
<organism evidence="1 2">
    <name type="scientific">Sessilibacter corallicola</name>
    <dbReference type="NCBI Taxonomy" id="2904075"/>
    <lineage>
        <taxon>Bacteria</taxon>
        <taxon>Pseudomonadati</taxon>
        <taxon>Pseudomonadota</taxon>
        <taxon>Gammaproteobacteria</taxon>
        <taxon>Cellvibrionales</taxon>
        <taxon>Cellvibrionaceae</taxon>
        <taxon>Sessilibacter</taxon>
    </lineage>
</organism>
<evidence type="ECO:0008006" key="3">
    <source>
        <dbReference type="Google" id="ProtNLM"/>
    </source>
</evidence>
<proteinExistence type="predicted"/>
<comment type="caution">
    <text evidence="1">The sequence shown here is derived from an EMBL/GenBank/DDBJ whole genome shotgun (WGS) entry which is preliminary data.</text>
</comment>
<dbReference type="EMBL" id="BAABWN010000004">
    <property type="protein sequence ID" value="GAA6167686.1"/>
    <property type="molecule type" value="Genomic_DNA"/>
</dbReference>
<evidence type="ECO:0000313" key="1">
    <source>
        <dbReference type="EMBL" id="GAA6167686.1"/>
    </source>
</evidence>
<dbReference type="Proteomes" id="UP001465153">
    <property type="component" value="Unassembled WGS sequence"/>
</dbReference>
<dbReference type="PANTHER" id="PTHR35175:SF2">
    <property type="entry name" value="DUF1289 DOMAIN-CONTAINING PROTEIN"/>
    <property type="match status" value="1"/>
</dbReference>
<gene>
    <name evidence="1" type="ORF">NBRC116591_14960</name>
</gene>